<dbReference type="PANTHER" id="PTHR42809:SF1">
    <property type="entry name" value="FLAVODOXIN 1"/>
    <property type="match status" value="1"/>
</dbReference>
<keyword evidence="10" id="KW-0560">Oxidoreductase</keyword>
<evidence type="ECO:0000256" key="1">
    <source>
        <dbReference type="ARBA" id="ARBA00001917"/>
    </source>
</evidence>
<keyword evidence="6 8" id="KW-0288">FMN</keyword>
<name>Q637T1_BACCZ</name>
<evidence type="ECO:0000256" key="3">
    <source>
        <dbReference type="ARBA" id="ARBA00005267"/>
    </source>
</evidence>
<comment type="cofactor">
    <cofactor evidence="1 8">
        <name>FMN</name>
        <dbReference type="ChEBI" id="CHEBI:58210"/>
    </cofactor>
</comment>
<organism evidence="10 11">
    <name type="scientific">Bacillus cereus (strain ZK / E33L)</name>
    <dbReference type="NCBI Taxonomy" id="288681"/>
    <lineage>
        <taxon>Bacteria</taxon>
        <taxon>Bacillati</taxon>
        <taxon>Bacillota</taxon>
        <taxon>Bacilli</taxon>
        <taxon>Bacillales</taxon>
        <taxon>Bacillaceae</taxon>
        <taxon>Bacillus</taxon>
        <taxon>Bacillus cereus group</taxon>
    </lineage>
</organism>
<dbReference type="Pfam" id="PF00258">
    <property type="entry name" value="Flavodoxin_1"/>
    <property type="match status" value="1"/>
</dbReference>
<dbReference type="KEGG" id="bcz:BCE33L3250"/>
<dbReference type="AlphaFoldDB" id="Q637T1"/>
<keyword evidence="4 8" id="KW-0813">Transport</keyword>
<dbReference type="NCBIfam" id="TIGR01753">
    <property type="entry name" value="flav_short"/>
    <property type="match status" value="1"/>
</dbReference>
<evidence type="ECO:0000256" key="4">
    <source>
        <dbReference type="ARBA" id="ARBA00022448"/>
    </source>
</evidence>
<dbReference type="PROSITE" id="PS50902">
    <property type="entry name" value="FLAVODOXIN_LIKE"/>
    <property type="match status" value="1"/>
</dbReference>
<dbReference type="GO" id="GO:0009055">
    <property type="term" value="F:electron transfer activity"/>
    <property type="evidence" value="ECO:0007669"/>
    <property type="project" value="UniProtKB-UniRule"/>
</dbReference>
<feature type="domain" description="Flavodoxin-like" evidence="9">
    <location>
        <begin position="11"/>
        <end position="151"/>
    </location>
</feature>
<accession>Q637T1</accession>
<evidence type="ECO:0000256" key="2">
    <source>
        <dbReference type="ARBA" id="ARBA00003297"/>
    </source>
</evidence>
<evidence type="ECO:0000313" key="10">
    <source>
        <dbReference type="EMBL" id="AAU17012.1"/>
    </source>
</evidence>
<dbReference type="EMBL" id="CP000001">
    <property type="protein sequence ID" value="AAU17012.1"/>
    <property type="molecule type" value="Genomic_DNA"/>
</dbReference>
<dbReference type="PRINTS" id="PR00369">
    <property type="entry name" value="FLAVODOXIN"/>
</dbReference>
<evidence type="ECO:0000256" key="5">
    <source>
        <dbReference type="ARBA" id="ARBA00022630"/>
    </source>
</evidence>
<protein>
    <recommendedName>
        <fullName evidence="8">Flavodoxin</fullName>
    </recommendedName>
</protein>
<reference evidence="11" key="1">
    <citation type="journal article" date="2006" name="J. Bacteriol.">
        <title>Pathogenomic sequence analysis of Bacillus cereus and Bacillus thuringiensis isolates closely related to Bacillus anthracis.</title>
        <authorList>
            <person name="Han C.S."/>
            <person name="Xie G."/>
            <person name="Challacombe J.F."/>
            <person name="Altherr M.R."/>
            <person name="Bhotika S.S."/>
            <person name="Brown N."/>
            <person name="Bruce D."/>
            <person name="Campbell C.S."/>
            <person name="Campbell M.L."/>
            <person name="Chen J."/>
            <person name="Chertkov O."/>
            <person name="Cleland C."/>
            <person name="Dimitrijevic M."/>
            <person name="Doggett N.A."/>
            <person name="Fawcett J.J."/>
            <person name="Glavina T."/>
            <person name="Goodwin L.A."/>
            <person name="Green L.D."/>
            <person name="Hill K.K."/>
            <person name="Hitchcock P."/>
            <person name="Jackson P.J."/>
            <person name="Keim P."/>
            <person name="Kewalramani A.R."/>
            <person name="Longmire J."/>
            <person name="Lucas S."/>
            <person name="Malfatti S."/>
            <person name="McMurry K."/>
            <person name="Meincke L.J."/>
            <person name="Misra M."/>
            <person name="Moseman B.L."/>
            <person name="Mundt M."/>
            <person name="Munk A.C."/>
            <person name="Okinaka R.T."/>
            <person name="Parson-Quintana B."/>
            <person name="Reilly L.P."/>
            <person name="Richardson P."/>
            <person name="Robinson D.L."/>
            <person name="Rubin E."/>
            <person name="Saunders E."/>
            <person name="Tapia R."/>
            <person name="Tesmer J.G."/>
            <person name="Thayer N."/>
            <person name="Thompson L.S."/>
            <person name="Tice H."/>
            <person name="Ticknor L.O."/>
            <person name="Wills P.L."/>
            <person name="Brettin T.S."/>
            <person name="Gilna P."/>
        </authorList>
    </citation>
    <scope>NUCLEOTIDE SEQUENCE [LARGE SCALE GENOMIC DNA]</scope>
    <source>
        <strain evidence="11">ZK / E33L</strain>
    </source>
</reference>
<comment type="similarity">
    <text evidence="3 8">Belongs to the flavodoxin family.</text>
</comment>
<evidence type="ECO:0000313" key="11">
    <source>
        <dbReference type="Proteomes" id="UP000002612"/>
    </source>
</evidence>
<dbReference type="InterPro" id="IPR001094">
    <property type="entry name" value="Flavdoxin-like"/>
</dbReference>
<gene>
    <name evidence="10" type="ordered locus">BCE33L3250</name>
</gene>
<keyword evidence="5 8" id="KW-0285">Flavoprotein</keyword>
<evidence type="ECO:0000256" key="8">
    <source>
        <dbReference type="RuleBase" id="RU367037"/>
    </source>
</evidence>
<comment type="function">
    <text evidence="2 8">Low-potential electron donor to a number of redox enzymes.</text>
</comment>
<dbReference type="InterPro" id="IPR008254">
    <property type="entry name" value="Flavodoxin/NO_synth"/>
</dbReference>
<keyword evidence="7 8" id="KW-0249">Electron transport</keyword>
<evidence type="ECO:0000259" key="9">
    <source>
        <dbReference type="PROSITE" id="PS50902"/>
    </source>
</evidence>
<dbReference type="InterPro" id="IPR010087">
    <property type="entry name" value="Flav_short"/>
</dbReference>
<dbReference type="InterPro" id="IPR029039">
    <property type="entry name" value="Flavoprotein-like_sf"/>
</dbReference>
<sequence>MLEGDAEVAKILIAYASMSGNTESIADLIKVSLDAFDHEVVLQEMEGMDAEELLVYDGIILGSYTWGDGELPFEAEDFHEDLENIDLSGKKVAVFGSGDTAYELFCEAVTIFEERLVERGAELVQEGLKIELAPEDEEDVEKCSNFAIAFAEKF</sequence>
<dbReference type="InterPro" id="IPR050619">
    <property type="entry name" value="Flavodoxin"/>
</dbReference>
<dbReference type="Gene3D" id="3.40.50.360">
    <property type="match status" value="1"/>
</dbReference>
<dbReference type="PANTHER" id="PTHR42809">
    <property type="entry name" value="FLAVODOXIN 2"/>
    <property type="match status" value="1"/>
</dbReference>
<dbReference type="NCBIfam" id="NF005216">
    <property type="entry name" value="PRK06703.1"/>
    <property type="match status" value="1"/>
</dbReference>
<dbReference type="GO" id="GO:0016651">
    <property type="term" value="F:oxidoreductase activity, acting on NAD(P)H"/>
    <property type="evidence" value="ECO:0007669"/>
    <property type="project" value="UniProtKB-ARBA"/>
</dbReference>
<evidence type="ECO:0000256" key="7">
    <source>
        <dbReference type="ARBA" id="ARBA00022982"/>
    </source>
</evidence>
<proteinExistence type="inferred from homology"/>
<dbReference type="SUPFAM" id="SSF52218">
    <property type="entry name" value="Flavoproteins"/>
    <property type="match status" value="1"/>
</dbReference>
<dbReference type="GO" id="GO:0010181">
    <property type="term" value="F:FMN binding"/>
    <property type="evidence" value="ECO:0007669"/>
    <property type="project" value="UniProtKB-UniRule"/>
</dbReference>
<dbReference type="Proteomes" id="UP000002612">
    <property type="component" value="Chromosome"/>
</dbReference>
<dbReference type="NCBIfam" id="NF005246">
    <property type="entry name" value="PRK06756.1"/>
    <property type="match status" value="1"/>
</dbReference>
<evidence type="ECO:0000256" key="6">
    <source>
        <dbReference type="ARBA" id="ARBA00022643"/>
    </source>
</evidence>